<dbReference type="Pfam" id="PF05838">
    <property type="entry name" value="Glyco_hydro_108"/>
    <property type="match status" value="1"/>
</dbReference>
<dbReference type="CDD" id="cd13926">
    <property type="entry name" value="N-acetylmuramidase_GH108"/>
    <property type="match status" value="1"/>
</dbReference>
<sequence>MTISIGIDRFDACHAITAKWEGGWSNHADDRGGKTMYGVTEATYKAWLEKRKLAVKPVRQITYSEALRLYCDEYWHPTAVNYNLVPGVDLAVYDAAVNSGVSRGLKWLKASVGSSDHTVTVRAICRKRLSFMQSLKIWKTFGKGWSNRVADIEVKAVAMAAQAMTKGVGEKAKQRTAQRVEEIARREMSDGANEAAFKQKAAAASGAGGSLTGGGVAIDSTGFDILTSWIVGGVAAAAVLVAIVLIVQSRAANARVEAYRKVTA</sequence>
<dbReference type="InterPro" id="IPR023346">
    <property type="entry name" value="Lysozyme-like_dom_sf"/>
</dbReference>
<dbReference type="Gene3D" id="1.20.141.10">
    <property type="entry name" value="Chitosanase, subunit A, domain 1"/>
    <property type="match status" value="1"/>
</dbReference>
<keyword evidence="1" id="KW-1133">Transmembrane helix</keyword>
<evidence type="ECO:0000259" key="2">
    <source>
        <dbReference type="Pfam" id="PF05838"/>
    </source>
</evidence>
<dbReference type="AlphaFoldDB" id="A0AAE2ZVJ0"/>
<evidence type="ECO:0000313" key="4">
    <source>
        <dbReference type="Proteomes" id="UP001196509"/>
    </source>
</evidence>
<name>A0AAE2ZVJ0_9HYPH</name>
<feature type="transmembrane region" description="Helical" evidence="1">
    <location>
        <begin position="226"/>
        <end position="247"/>
    </location>
</feature>
<evidence type="ECO:0000256" key="1">
    <source>
        <dbReference type="SAM" id="Phobius"/>
    </source>
</evidence>
<keyword evidence="1" id="KW-0812">Transmembrane</keyword>
<evidence type="ECO:0000313" key="3">
    <source>
        <dbReference type="EMBL" id="MBW8640472.1"/>
    </source>
</evidence>
<gene>
    <name evidence="3" type="ORF">K1W69_24990</name>
</gene>
<dbReference type="Proteomes" id="UP001196509">
    <property type="component" value="Unassembled WGS sequence"/>
</dbReference>
<dbReference type="SUPFAM" id="SSF53955">
    <property type="entry name" value="Lysozyme-like"/>
    <property type="match status" value="1"/>
</dbReference>
<dbReference type="RefSeq" id="WP_220231190.1">
    <property type="nucleotide sequence ID" value="NZ_JAICBX010000006.1"/>
</dbReference>
<dbReference type="InterPro" id="IPR008565">
    <property type="entry name" value="TtsA-like_GH18_dom"/>
</dbReference>
<feature type="domain" description="TtsA-like Glycoside hydrolase family 108" evidence="2">
    <location>
        <begin position="17"/>
        <end position="100"/>
    </location>
</feature>
<reference evidence="3" key="1">
    <citation type="submission" date="2021-08" db="EMBL/GenBank/DDBJ databases">
        <title>Hoeflea bacterium WL0058 sp. nov., isolated from the sediment.</title>
        <authorList>
            <person name="Wang L."/>
            <person name="Zhang D."/>
        </authorList>
    </citation>
    <scope>NUCLEOTIDE SEQUENCE</scope>
    <source>
        <strain evidence="3">WL0058</strain>
    </source>
</reference>
<comment type="caution">
    <text evidence="3">The sequence shown here is derived from an EMBL/GenBank/DDBJ whole genome shotgun (WGS) entry which is preliminary data.</text>
</comment>
<dbReference type="EMBL" id="JAICBX010000006">
    <property type="protein sequence ID" value="MBW8640472.1"/>
    <property type="molecule type" value="Genomic_DNA"/>
</dbReference>
<keyword evidence="4" id="KW-1185">Reference proteome</keyword>
<accession>A0AAE2ZVJ0</accession>
<protein>
    <submittedName>
        <fullName evidence="3">Secretion activator protein</fullName>
    </submittedName>
</protein>
<organism evidence="3 4">
    <name type="scientific">Flavimaribacter sediminis</name>
    <dbReference type="NCBI Taxonomy" id="2865987"/>
    <lineage>
        <taxon>Bacteria</taxon>
        <taxon>Pseudomonadati</taxon>
        <taxon>Pseudomonadota</taxon>
        <taxon>Alphaproteobacteria</taxon>
        <taxon>Hyphomicrobiales</taxon>
        <taxon>Rhizobiaceae</taxon>
        <taxon>Flavimaribacter</taxon>
    </lineage>
</organism>
<keyword evidence="1" id="KW-0472">Membrane</keyword>
<proteinExistence type="predicted"/>